<dbReference type="AlphaFoldDB" id="T0KF30"/>
<dbReference type="EMBL" id="AUWY01000080">
    <property type="protein sequence ID" value="EQB32028.1"/>
    <property type="molecule type" value="Genomic_DNA"/>
</dbReference>
<dbReference type="Proteomes" id="UP000015523">
    <property type="component" value="Unassembled WGS sequence"/>
</dbReference>
<dbReference type="STRING" id="1346791.M529_11830"/>
<organism evidence="1 2">
    <name type="scientific">Sphingobium ummariense RL-3</name>
    <dbReference type="NCBI Taxonomy" id="1346791"/>
    <lineage>
        <taxon>Bacteria</taxon>
        <taxon>Pseudomonadati</taxon>
        <taxon>Pseudomonadota</taxon>
        <taxon>Alphaproteobacteria</taxon>
        <taxon>Sphingomonadales</taxon>
        <taxon>Sphingomonadaceae</taxon>
        <taxon>Sphingobium</taxon>
    </lineage>
</organism>
<sequence>MVTSHPPADDLACLPEPAAPELPAVGADDAAWAAFDRAGLAFDRDALLAGRSCRDALARACRWHRDRGMEVSCP</sequence>
<proteinExistence type="predicted"/>
<evidence type="ECO:0000313" key="2">
    <source>
        <dbReference type="Proteomes" id="UP000015523"/>
    </source>
</evidence>
<keyword evidence="2" id="KW-1185">Reference proteome</keyword>
<reference evidence="1 2" key="1">
    <citation type="journal article" date="2013" name="Genome Announc.">
        <title>Draft Genome Sequence of Sphingobium ummariense Strain RL-3, a Hexachlorocyclohexane-Degrading Bacterium.</title>
        <authorList>
            <person name="Kohli P."/>
            <person name="Dua A."/>
            <person name="Sangwan N."/>
            <person name="Oldach P."/>
            <person name="Khurana J.P."/>
            <person name="Lal R."/>
        </authorList>
    </citation>
    <scope>NUCLEOTIDE SEQUENCE [LARGE SCALE GENOMIC DNA]</scope>
    <source>
        <strain evidence="1 2">RL-3</strain>
    </source>
</reference>
<dbReference type="PATRIC" id="fig|1346791.3.peg.2276"/>
<comment type="caution">
    <text evidence="1">The sequence shown here is derived from an EMBL/GenBank/DDBJ whole genome shotgun (WGS) entry which is preliminary data.</text>
</comment>
<gene>
    <name evidence="1" type="ORF">M529_11830</name>
</gene>
<protein>
    <submittedName>
        <fullName evidence="1">Uncharacterized protein</fullName>
    </submittedName>
</protein>
<evidence type="ECO:0000313" key="1">
    <source>
        <dbReference type="EMBL" id="EQB32028.1"/>
    </source>
</evidence>
<name>T0KF30_9SPHN</name>
<accession>T0KF30</accession>